<evidence type="ECO:0000313" key="9">
    <source>
        <dbReference type="EMBL" id="MBR7744650.1"/>
    </source>
</evidence>
<evidence type="ECO:0000256" key="4">
    <source>
        <dbReference type="ARBA" id="ARBA00022692"/>
    </source>
</evidence>
<dbReference type="Pfam" id="PF09335">
    <property type="entry name" value="VTT_dom"/>
    <property type="match status" value="1"/>
</dbReference>
<keyword evidence="4 7" id="KW-0812">Transmembrane</keyword>
<dbReference type="EMBL" id="JAGSNF010000022">
    <property type="protein sequence ID" value="MBR7744650.1"/>
    <property type="molecule type" value="Genomic_DNA"/>
</dbReference>
<keyword evidence="10" id="KW-1185">Reference proteome</keyword>
<comment type="similarity">
    <text evidence="2 7">Belongs to the DedA family.</text>
</comment>
<organism evidence="9 10">
    <name type="scientific">Phycicoccus avicenniae</name>
    <dbReference type="NCBI Taxonomy" id="2828860"/>
    <lineage>
        <taxon>Bacteria</taxon>
        <taxon>Bacillati</taxon>
        <taxon>Actinomycetota</taxon>
        <taxon>Actinomycetes</taxon>
        <taxon>Micrococcales</taxon>
        <taxon>Intrasporangiaceae</taxon>
        <taxon>Phycicoccus</taxon>
    </lineage>
</organism>
<dbReference type="InterPro" id="IPR032816">
    <property type="entry name" value="VTT_dom"/>
</dbReference>
<evidence type="ECO:0000256" key="5">
    <source>
        <dbReference type="ARBA" id="ARBA00022989"/>
    </source>
</evidence>
<dbReference type="GO" id="GO:0005886">
    <property type="term" value="C:plasma membrane"/>
    <property type="evidence" value="ECO:0007669"/>
    <property type="project" value="UniProtKB-SubCell"/>
</dbReference>
<dbReference type="PANTHER" id="PTHR30353:SF0">
    <property type="entry name" value="TRANSMEMBRANE PROTEIN"/>
    <property type="match status" value="1"/>
</dbReference>
<comment type="subcellular location">
    <subcellularLocation>
        <location evidence="1 7">Cell membrane</location>
        <topology evidence="1 7">Multi-pass membrane protein</topology>
    </subcellularLocation>
</comment>
<evidence type="ECO:0000256" key="3">
    <source>
        <dbReference type="ARBA" id="ARBA00022475"/>
    </source>
</evidence>
<feature type="transmembrane region" description="Helical" evidence="7">
    <location>
        <begin position="62"/>
        <end position="82"/>
    </location>
</feature>
<name>A0A941I177_9MICO</name>
<gene>
    <name evidence="9" type="ORF">KC207_15240</name>
</gene>
<feature type="transmembrane region" description="Helical" evidence="7">
    <location>
        <begin position="181"/>
        <end position="199"/>
    </location>
</feature>
<accession>A0A941I177</accession>
<evidence type="ECO:0000313" key="10">
    <source>
        <dbReference type="Proteomes" id="UP000677016"/>
    </source>
</evidence>
<dbReference type="Proteomes" id="UP000677016">
    <property type="component" value="Unassembled WGS sequence"/>
</dbReference>
<comment type="caution">
    <text evidence="9">The sequence shown here is derived from an EMBL/GenBank/DDBJ whole genome shotgun (WGS) entry which is preliminary data.</text>
</comment>
<keyword evidence="5 7" id="KW-1133">Transmembrane helix</keyword>
<keyword evidence="6 7" id="KW-0472">Membrane</keyword>
<dbReference type="PANTHER" id="PTHR30353">
    <property type="entry name" value="INNER MEMBRANE PROTEIN DEDA-RELATED"/>
    <property type="match status" value="1"/>
</dbReference>
<evidence type="ECO:0000256" key="7">
    <source>
        <dbReference type="RuleBase" id="RU367016"/>
    </source>
</evidence>
<proteinExistence type="inferred from homology"/>
<feature type="transmembrane region" description="Helical" evidence="7">
    <location>
        <begin position="21"/>
        <end position="41"/>
    </location>
</feature>
<evidence type="ECO:0000256" key="1">
    <source>
        <dbReference type="ARBA" id="ARBA00004651"/>
    </source>
</evidence>
<protein>
    <submittedName>
        <fullName evidence="9">VTT domain-containing protein</fullName>
    </submittedName>
</protein>
<dbReference type="InterPro" id="IPR032818">
    <property type="entry name" value="DedA-like"/>
</dbReference>
<evidence type="ECO:0000256" key="6">
    <source>
        <dbReference type="ARBA" id="ARBA00023136"/>
    </source>
</evidence>
<dbReference type="AlphaFoldDB" id="A0A941I177"/>
<feature type="domain" description="VTT" evidence="8">
    <location>
        <begin position="41"/>
        <end position="167"/>
    </location>
</feature>
<feature type="transmembrane region" description="Helical" evidence="7">
    <location>
        <begin position="146"/>
        <end position="169"/>
    </location>
</feature>
<evidence type="ECO:0000259" key="8">
    <source>
        <dbReference type="Pfam" id="PF09335"/>
    </source>
</evidence>
<sequence length="215" mass="23822">MPTLGPQWLQPEYLLDTYGEAFLWIAVLIVFVECGLFFPFLPGDILLFMTGIFIANGRLEDHLLVAMGALVLAAIGGNVAGYEIGRRAGAPLRERDGRIVKRQHIARTEVFFDRYGAAALVLARFVPVVRTYITVVAGVSRMHRRFFLTWSFVGALVWVVGITLVGYLLGGVPWVRDHPDLAVLVFVVVTSIPIVVEYLRHRNDAPLSEDAAEAS</sequence>
<reference evidence="9" key="1">
    <citation type="submission" date="2021-04" db="EMBL/GenBank/DDBJ databases">
        <title>Phycicoccus avicenniae sp. nov., a novel endophytic actinomycetes isolated from branch of Avicennia mariana.</title>
        <authorList>
            <person name="Tuo L."/>
        </authorList>
    </citation>
    <scope>NUCLEOTIDE SEQUENCE</scope>
    <source>
        <strain evidence="9">BSK3Z-2</strain>
    </source>
</reference>
<keyword evidence="3 7" id="KW-1003">Cell membrane</keyword>
<evidence type="ECO:0000256" key="2">
    <source>
        <dbReference type="ARBA" id="ARBA00010792"/>
    </source>
</evidence>